<protein>
    <submittedName>
        <fullName evidence="2">Uncharacterized protein</fullName>
    </submittedName>
</protein>
<feature type="region of interest" description="Disordered" evidence="1">
    <location>
        <begin position="193"/>
        <end position="213"/>
    </location>
</feature>
<organism evidence="2">
    <name type="scientific">viral metagenome</name>
    <dbReference type="NCBI Taxonomy" id="1070528"/>
    <lineage>
        <taxon>unclassified sequences</taxon>
        <taxon>metagenomes</taxon>
        <taxon>organismal metagenomes</taxon>
    </lineage>
</organism>
<name>A0A6C0BCG5_9ZZZZ</name>
<reference evidence="2" key="1">
    <citation type="journal article" date="2020" name="Nature">
        <title>Giant virus diversity and host interactions through global metagenomics.</title>
        <authorList>
            <person name="Schulz F."/>
            <person name="Roux S."/>
            <person name="Paez-Espino D."/>
            <person name="Jungbluth S."/>
            <person name="Walsh D.A."/>
            <person name="Denef V.J."/>
            <person name="McMahon K.D."/>
            <person name="Konstantinidis K.T."/>
            <person name="Eloe-Fadrosh E.A."/>
            <person name="Kyrpides N.C."/>
            <person name="Woyke T."/>
        </authorList>
    </citation>
    <scope>NUCLEOTIDE SEQUENCE</scope>
    <source>
        <strain evidence="2">GVMAG-M-3300010158-60</strain>
    </source>
</reference>
<dbReference type="AlphaFoldDB" id="A0A6C0BCG5"/>
<sequence>MEAVPPRNFPREKGTPVQTLPVQDQGPRPFYPPVCLQYHWDPTMILRHTLPETSVPLPMDPRPWVKVCLEYTTSGENQPAPAVNPSAVLPVGGEHYPPTLYQAAIDNESRLRRLDRHLGVCEADQYEPSPSGDMFNSRLLVPNRKQPADSRFVSELAMPQALLRSGPYPCREAEDKINLSRSSSLFWNATKQDKYKQSFPTKQQKPLLVGASP</sequence>
<evidence type="ECO:0000256" key="1">
    <source>
        <dbReference type="SAM" id="MobiDB-lite"/>
    </source>
</evidence>
<feature type="region of interest" description="Disordered" evidence="1">
    <location>
        <begin position="1"/>
        <end position="26"/>
    </location>
</feature>
<evidence type="ECO:0000313" key="2">
    <source>
        <dbReference type="EMBL" id="QHS89431.1"/>
    </source>
</evidence>
<dbReference type="EMBL" id="MN739109">
    <property type="protein sequence ID" value="QHS89431.1"/>
    <property type="molecule type" value="Genomic_DNA"/>
</dbReference>
<proteinExistence type="predicted"/>
<accession>A0A6C0BCG5</accession>